<reference evidence="2 3" key="1">
    <citation type="submission" date="2013-06" db="EMBL/GenBank/DDBJ databases">
        <authorList>
            <person name="Weinstock G."/>
            <person name="Sodergren E."/>
            <person name="Clifton S."/>
            <person name="Fulton L."/>
            <person name="Fulton B."/>
            <person name="Courtney L."/>
            <person name="Fronick C."/>
            <person name="Harrison M."/>
            <person name="Strong C."/>
            <person name="Farmer C."/>
            <person name="Delahaunty K."/>
            <person name="Markovic C."/>
            <person name="Hall O."/>
            <person name="Minx P."/>
            <person name="Tomlinson C."/>
            <person name="Mitreva M."/>
            <person name="Nelson J."/>
            <person name="Hou S."/>
            <person name="Wollam A."/>
            <person name="Pepin K.H."/>
            <person name="Johnson M."/>
            <person name="Bhonagiri V."/>
            <person name="Nash W.E."/>
            <person name="Warren W."/>
            <person name="Chinwalla A."/>
            <person name="Mardis E.R."/>
            <person name="Wilson R.K."/>
        </authorList>
    </citation>
    <scope>NUCLEOTIDE SEQUENCE [LARGE SCALE GENOMIC DNA]</scope>
    <source>
        <strain evidence="2 3">ATCC 51271</strain>
    </source>
</reference>
<organism evidence="2 3">
    <name type="scientific">Catonella morbi ATCC 51271</name>
    <dbReference type="NCBI Taxonomy" id="592026"/>
    <lineage>
        <taxon>Bacteria</taxon>
        <taxon>Bacillati</taxon>
        <taxon>Bacillota</taxon>
        <taxon>Clostridia</taxon>
        <taxon>Lachnospirales</taxon>
        <taxon>Lachnospiraceae</taxon>
        <taxon>Catonella</taxon>
    </lineage>
</organism>
<feature type="transmembrane region" description="Helical" evidence="1">
    <location>
        <begin position="46"/>
        <end position="64"/>
    </location>
</feature>
<dbReference type="HOGENOM" id="CLU_093450_1_0_9"/>
<protein>
    <recommendedName>
        <fullName evidence="4">TIGR02185 family protein</fullName>
    </recommendedName>
</protein>
<keyword evidence="1" id="KW-0472">Membrane</keyword>
<sequence>MTSEANIKKQKLTIKELITIGIFSAIIFICISLSGGPFAMFPALTFYYPVGGALLAGPVYLLLIAKVPKSGPIFTAGLLMAIFCYVTGMHIGMTIGYLAGSVLAEFVAWTRRYKSIKINILSYIVFCLGGTGSYIAYFINPRAWVSRMLEKGTPHEYLDTMAASVNNFILITMFTGTVIVALFSGFVGSKLLKKQFEKAGITA</sequence>
<dbReference type="STRING" id="592026.GCWU0000282_002182"/>
<name>V2Z6Q1_9FIRM</name>
<feature type="transmembrane region" description="Helical" evidence="1">
    <location>
        <begin position="17"/>
        <end position="40"/>
    </location>
</feature>
<dbReference type="AlphaFoldDB" id="V2Z6Q1"/>
<dbReference type="NCBIfam" id="TIGR02185">
    <property type="entry name" value="Trep_Strep"/>
    <property type="match status" value="1"/>
</dbReference>
<gene>
    <name evidence="2" type="ORF">GCWU0000282_002182</name>
</gene>
<keyword evidence="1" id="KW-1133">Transmembrane helix</keyword>
<evidence type="ECO:0008006" key="4">
    <source>
        <dbReference type="Google" id="ProtNLM"/>
    </source>
</evidence>
<evidence type="ECO:0000313" key="3">
    <source>
        <dbReference type="Proteomes" id="UP000018227"/>
    </source>
</evidence>
<comment type="caution">
    <text evidence="2">The sequence shown here is derived from an EMBL/GenBank/DDBJ whole genome shotgun (WGS) entry which is preliminary data.</text>
</comment>
<dbReference type="EMBL" id="ACIL03000014">
    <property type="protein sequence ID" value="ESL02590.1"/>
    <property type="molecule type" value="Genomic_DNA"/>
</dbReference>
<keyword evidence="3" id="KW-1185">Reference proteome</keyword>
<evidence type="ECO:0000256" key="1">
    <source>
        <dbReference type="SAM" id="Phobius"/>
    </source>
</evidence>
<dbReference type="Proteomes" id="UP000018227">
    <property type="component" value="Unassembled WGS sequence"/>
</dbReference>
<dbReference type="RefSeq" id="WP_023355047.1">
    <property type="nucleotide sequence ID" value="NZ_KI535368.1"/>
</dbReference>
<proteinExistence type="predicted"/>
<feature type="transmembrane region" description="Helical" evidence="1">
    <location>
        <begin position="120"/>
        <end position="139"/>
    </location>
</feature>
<keyword evidence="1" id="KW-0812">Transmembrane</keyword>
<accession>V2Z6Q1</accession>
<dbReference type="OrthoDB" id="9781459at2"/>
<evidence type="ECO:0000313" key="2">
    <source>
        <dbReference type="EMBL" id="ESL02590.1"/>
    </source>
</evidence>
<dbReference type="InterPro" id="IPR011733">
    <property type="entry name" value="CHP02185_IM"/>
</dbReference>
<feature type="transmembrane region" description="Helical" evidence="1">
    <location>
        <begin position="168"/>
        <end position="188"/>
    </location>
</feature>
<dbReference type="eggNOG" id="ENOG50321KG">
    <property type="taxonomic scope" value="Bacteria"/>
</dbReference>
<dbReference type="Pfam" id="PF09605">
    <property type="entry name" value="Trep_Strep"/>
    <property type="match status" value="1"/>
</dbReference>